<comment type="function">
    <text evidence="12">Catalyzes the phosphorylation of ribose at O-5 in a reaction requiring ATP and magnesium. The resulting D-ribose-5-phosphate can then be used either for sythesis of nucleotides, histidine, and tryptophan, or as a component of the pentose phosphate pathway.</text>
</comment>
<dbReference type="InterPro" id="IPR002139">
    <property type="entry name" value="Ribo/fructo_kinase"/>
</dbReference>
<feature type="binding site" evidence="12">
    <location>
        <position position="269"/>
    </location>
    <ligand>
        <name>K(+)</name>
        <dbReference type="ChEBI" id="CHEBI:29103"/>
    </ligand>
</feature>
<feature type="binding site" evidence="12">
    <location>
        <position position="316"/>
    </location>
    <ligand>
        <name>K(+)</name>
        <dbReference type="ChEBI" id="CHEBI:29103"/>
    </ligand>
</feature>
<evidence type="ECO:0000313" key="14">
    <source>
        <dbReference type="EMBL" id="PFH60947.1"/>
    </source>
</evidence>
<dbReference type="GO" id="GO:0046872">
    <property type="term" value="F:metal ion binding"/>
    <property type="evidence" value="ECO:0007669"/>
    <property type="project" value="UniProtKB-KW"/>
</dbReference>
<comment type="subunit">
    <text evidence="12">Homodimer.</text>
</comment>
<proteinExistence type="inferred from homology"/>
<evidence type="ECO:0000256" key="12">
    <source>
        <dbReference type="HAMAP-Rule" id="MF_03215"/>
    </source>
</evidence>
<dbReference type="PRINTS" id="PR00990">
    <property type="entry name" value="RIBOKINASE"/>
</dbReference>
<dbReference type="OrthoDB" id="415590at2759"/>
<dbReference type="InterPro" id="IPR011611">
    <property type="entry name" value="PfkB_dom"/>
</dbReference>
<comment type="similarity">
    <text evidence="1">Belongs to the carbohydrate kinase pfkB family.</text>
</comment>
<dbReference type="UniPathway" id="UPA00916">
    <property type="reaction ID" value="UER00889"/>
</dbReference>
<evidence type="ECO:0000256" key="3">
    <source>
        <dbReference type="ARBA" id="ARBA00016943"/>
    </source>
</evidence>
<dbReference type="EMBL" id="LAZP02000098">
    <property type="protein sequence ID" value="PFH60947.1"/>
    <property type="molecule type" value="Genomic_DNA"/>
</dbReference>
<dbReference type="GO" id="GO:0019303">
    <property type="term" value="P:D-ribose catabolic process"/>
    <property type="evidence" value="ECO:0007669"/>
    <property type="project" value="UniProtKB-UniRule"/>
</dbReference>
<comment type="activity regulation">
    <text evidence="12">Activated by a monovalent cation that binds near, but not in, the active site. The most likely occupant of the site in vivo is potassium. Ion binding induces a conformational change that may alter substrate affinity.</text>
</comment>
<keyword evidence="8 12" id="KW-0067">ATP-binding</keyword>
<feature type="binding site" evidence="12">
    <location>
        <position position="310"/>
    </location>
    <ligand>
        <name>K(+)</name>
        <dbReference type="ChEBI" id="CHEBI:29103"/>
    </ligand>
</feature>
<accession>A0A2A9PJ80</accession>
<evidence type="ECO:0000313" key="15">
    <source>
        <dbReference type="Proteomes" id="UP000037136"/>
    </source>
</evidence>
<evidence type="ECO:0000256" key="10">
    <source>
        <dbReference type="ARBA" id="ARBA00022958"/>
    </source>
</evidence>
<feature type="domain" description="Carbohydrate kinase PfkB" evidence="13">
    <location>
        <begin position="5"/>
        <end position="319"/>
    </location>
</feature>
<organism evidence="14 15">
    <name type="scientific">Ophiocordyceps unilateralis</name>
    <name type="common">Zombie-ant fungus</name>
    <name type="synonym">Torrubia unilateralis</name>
    <dbReference type="NCBI Taxonomy" id="268505"/>
    <lineage>
        <taxon>Eukaryota</taxon>
        <taxon>Fungi</taxon>
        <taxon>Dikarya</taxon>
        <taxon>Ascomycota</taxon>
        <taxon>Pezizomycotina</taxon>
        <taxon>Sordariomycetes</taxon>
        <taxon>Hypocreomycetidae</taxon>
        <taxon>Hypocreales</taxon>
        <taxon>Ophiocordycipitaceae</taxon>
        <taxon>Ophiocordyceps</taxon>
    </lineage>
</organism>
<dbReference type="STRING" id="268505.A0A2A9PJ80"/>
<feature type="binding site" evidence="12">
    <location>
        <position position="200"/>
    </location>
    <ligand>
        <name>ATP</name>
        <dbReference type="ChEBI" id="CHEBI:30616"/>
    </ligand>
</feature>
<evidence type="ECO:0000256" key="4">
    <source>
        <dbReference type="ARBA" id="ARBA00022679"/>
    </source>
</evidence>
<feature type="binding site" evidence="12">
    <location>
        <position position="301"/>
    </location>
    <ligand>
        <name>ATP</name>
        <dbReference type="ChEBI" id="CHEBI:30616"/>
    </ligand>
</feature>
<evidence type="ECO:0000256" key="5">
    <source>
        <dbReference type="ARBA" id="ARBA00022723"/>
    </source>
</evidence>
<feature type="binding site" evidence="12">
    <location>
        <begin position="272"/>
        <end position="273"/>
    </location>
    <ligand>
        <name>ATP</name>
        <dbReference type="ChEBI" id="CHEBI:30616"/>
    </ligand>
</feature>
<feature type="binding site" evidence="12">
    <location>
        <begin position="14"/>
        <end position="16"/>
    </location>
    <ligand>
        <name>substrate</name>
    </ligand>
</feature>
<feature type="binding site" evidence="12">
    <location>
        <position position="157"/>
    </location>
    <ligand>
        <name>substrate</name>
    </ligand>
</feature>
<dbReference type="Pfam" id="PF00294">
    <property type="entry name" value="PfkB"/>
    <property type="match status" value="1"/>
</dbReference>
<dbReference type="InterPro" id="IPR011877">
    <property type="entry name" value="Ribokinase"/>
</dbReference>
<dbReference type="PANTHER" id="PTHR10584">
    <property type="entry name" value="SUGAR KINASE"/>
    <property type="match status" value="1"/>
</dbReference>
<name>A0A2A9PJ80_OPHUN</name>
<dbReference type="InterPro" id="IPR002173">
    <property type="entry name" value="Carboh/pur_kinase_PfkB_CS"/>
</dbReference>
<feature type="binding site" evidence="12">
    <location>
        <position position="312"/>
    </location>
    <ligand>
        <name>K(+)</name>
        <dbReference type="ChEBI" id="CHEBI:29103"/>
    </ligand>
</feature>
<keyword evidence="11 12" id="KW-0119">Carbohydrate metabolism</keyword>
<protein>
    <recommendedName>
        <fullName evidence="3 12">Ribokinase</fullName>
        <shortName evidence="12">RK</shortName>
        <ecNumber evidence="2 12">2.7.1.15</ecNumber>
    </recommendedName>
</protein>
<keyword evidence="5 12" id="KW-0479">Metal-binding</keyword>
<dbReference type="EC" id="2.7.1.15" evidence="2 12"/>
<gene>
    <name evidence="14" type="ORF">XA68_18522</name>
</gene>
<dbReference type="PANTHER" id="PTHR10584:SF166">
    <property type="entry name" value="RIBOKINASE"/>
    <property type="match status" value="1"/>
</dbReference>
<dbReference type="GO" id="GO:0005737">
    <property type="term" value="C:cytoplasm"/>
    <property type="evidence" value="ECO:0007669"/>
    <property type="project" value="UniProtKB-SubCell"/>
</dbReference>
<sequence>MSRRKRITVLGSLNADLIPYVSHHPLPGETTTATWLATGPGGKGANQAVACGRLSHKKADDDDDDHGHGDGDVEVVMVGAVGDDQDGRMLRHSLESSCVDTSRVRTTSSHRTGLAIVIVDQQAQNRIIVSPQANHLLCPRDVSSVAEHSQLLVLQLEIRLDTVLAAIASSPAPVLLNAAPAPTNPLPDQAYRRIAHLVVNESEAAVLAAVDDDDELQSETGLRRVAHGFLARGVKHVVITLGPRGVFYADSRRRCALVPAVKVDVVDTTAAGDTFVGAYALAVVRAGEDDFDIDSAVREANRAAAVTVSRKGAQTSIPWRSEIG</sequence>
<dbReference type="GO" id="GO:0004747">
    <property type="term" value="F:ribokinase activity"/>
    <property type="evidence" value="ECO:0007669"/>
    <property type="project" value="UniProtKB-UniRule"/>
</dbReference>
<evidence type="ECO:0000256" key="1">
    <source>
        <dbReference type="ARBA" id="ARBA00005380"/>
    </source>
</evidence>
<feature type="binding site" evidence="12">
    <location>
        <begin position="42"/>
        <end position="46"/>
    </location>
    <ligand>
        <name>substrate</name>
    </ligand>
</feature>
<comment type="catalytic activity">
    <reaction evidence="12">
        <text>D-ribose + ATP = D-ribose 5-phosphate + ADP + H(+)</text>
        <dbReference type="Rhea" id="RHEA:13697"/>
        <dbReference type="ChEBI" id="CHEBI:15378"/>
        <dbReference type="ChEBI" id="CHEBI:30616"/>
        <dbReference type="ChEBI" id="CHEBI:47013"/>
        <dbReference type="ChEBI" id="CHEBI:78346"/>
        <dbReference type="ChEBI" id="CHEBI:456216"/>
        <dbReference type="EC" id="2.7.1.15"/>
    </reaction>
</comment>
<feature type="binding site" evidence="12">
    <location>
        <position position="267"/>
    </location>
    <ligand>
        <name>K(+)</name>
        <dbReference type="ChEBI" id="CHEBI:29103"/>
    </ligand>
</feature>
<keyword evidence="7 12" id="KW-0418">Kinase</keyword>
<dbReference type="GO" id="GO:0005634">
    <property type="term" value="C:nucleus"/>
    <property type="evidence" value="ECO:0007669"/>
    <property type="project" value="UniProtKB-SubCell"/>
</dbReference>
<feature type="binding site" evidence="12">
    <location>
        <position position="307"/>
    </location>
    <ligand>
        <name>K(+)</name>
        <dbReference type="ChEBI" id="CHEBI:29103"/>
    </ligand>
</feature>
<dbReference type="SUPFAM" id="SSF53613">
    <property type="entry name" value="Ribokinase-like"/>
    <property type="match status" value="1"/>
</dbReference>
<evidence type="ECO:0000256" key="2">
    <source>
        <dbReference type="ARBA" id="ARBA00012035"/>
    </source>
</evidence>
<dbReference type="PROSITE" id="PS00584">
    <property type="entry name" value="PFKB_KINASES_2"/>
    <property type="match status" value="1"/>
</dbReference>
<feature type="binding site" evidence="12">
    <location>
        <position position="273"/>
    </location>
    <ligand>
        <name>substrate</name>
    </ligand>
</feature>
<keyword evidence="9 12" id="KW-0460">Magnesium</keyword>
<evidence type="ECO:0000256" key="7">
    <source>
        <dbReference type="ARBA" id="ARBA00022777"/>
    </source>
</evidence>
<comment type="caution">
    <text evidence="14">The sequence shown here is derived from an EMBL/GenBank/DDBJ whole genome shotgun (WGS) entry which is preliminary data.</text>
</comment>
<dbReference type="AlphaFoldDB" id="A0A2A9PJ80"/>
<feature type="binding site" evidence="12">
    <location>
        <begin position="240"/>
        <end position="245"/>
    </location>
    <ligand>
        <name>ATP</name>
        <dbReference type="ChEBI" id="CHEBI:30616"/>
    </ligand>
</feature>
<evidence type="ECO:0000259" key="13">
    <source>
        <dbReference type="Pfam" id="PF00294"/>
    </source>
</evidence>
<dbReference type="CDD" id="cd01174">
    <property type="entry name" value="ribokinase"/>
    <property type="match status" value="1"/>
</dbReference>
<reference evidence="14 15" key="2">
    <citation type="journal article" date="2017" name="Sci. Rep.">
        <title>Ant-infecting Ophiocordyceps genomes reveal a high diversity of potential behavioral manipulation genes and a possible major role for enterotoxins.</title>
        <authorList>
            <person name="de Bekker C."/>
            <person name="Ohm R.A."/>
            <person name="Evans H.C."/>
            <person name="Brachmann A."/>
            <person name="Hughes D.P."/>
        </authorList>
    </citation>
    <scope>NUCLEOTIDE SEQUENCE [LARGE SCALE GENOMIC DNA]</scope>
    <source>
        <strain evidence="14 15">SC16a</strain>
    </source>
</reference>
<keyword evidence="4 12" id="KW-0808">Transferase</keyword>
<keyword evidence="12" id="KW-0963">Cytoplasm</keyword>
<evidence type="ECO:0000256" key="8">
    <source>
        <dbReference type="ARBA" id="ARBA00022840"/>
    </source>
</evidence>
<feature type="active site" description="Proton acceptor" evidence="12">
    <location>
        <position position="273"/>
    </location>
</feature>
<reference evidence="14 15" key="1">
    <citation type="journal article" date="2015" name="BMC Genomics">
        <title>Gene expression during zombie ant biting behavior reflects the complexity underlying fungal parasitic behavioral manipulation.</title>
        <authorList>
            <person name="de Bekker C."/>
            <person name="Ohm R.A."/>
            <person name="Loreto R.G."/>
            <person name="Sebastian A."/>
            <person name="Albert I."/>
            <person name="Merrow M."/>
            <person name="Brachmann A."/>
            <person name="Hughes D.P."/>
        </authorList>
    </citation>
    <scope>NUCLEOTIDE SEQUENCE [LARGE SCALE GENOMIC DNA]</scope>
    <source>
        <strain evidence="14 15">SC16a</strain>
    </source>
</reference>
<keyword evidence="6 12" id="KW-0547">Nucleotide-binding</keyword>
<keyword evidence="12" id="KW-0539">Nucleus</keyword>
<comment type="subcellular location">
    <subcellularLocation>
        <location evidence="12">Cytoplasm</location>
    </subcellularLocation>
    <subcellularLocation>
        <location evidence="12">Nucleus</location>
    </subcellularLocation>
</comment>
<keyword evidence="15" id="KW-1185">Reference proteome</keyword>
<comment type="pathway">
    <text evidence="12">Carbohydrate metabolism; D-ribose degradation; D-ribose 5-phosphate from beta-D-ribopyranose: step 2/2.</text>
</comment>
<comment type="similarity">
    <text evidence="12">Belongs to the carbohydrate kinase PfkB family. Ribokinase subfamily.</text>
</comment>
<dbReference type="Proteomes" id="UP000037136">
    <property type="component" value="Unassembled WGS sequence"/>
</dbReference>
<comment type="caution">
    <text evidence="12">Lacks conserved residue(s) required for the propagation of feature annotation.</text>
</comment>
<evidence type="ECO:0000256" key="9">
    <source>
        <dbReference type="ARBA" id="ARBA00022842"/>
    </source>
</evidence>
<evidence type="ECO:0000256" key="11">
    <source>
        <dbReference type="ARBA" id="ARBA00023277"/>
    </source>
</evidence>
<dbReference type="InterPro" id="IPR029056">
    <property type="entry name" value="Ribokinase-like"/>
</dbReference>
<dbReference type="Gene3D" id="3.40.1190.20">
    <property type="match status" value="1"/>
</dbReference>
<keyword evidence="10 12" id="KW-0630">Potassium</keyword>
<dbReference type="HAMAP" id="MF_01987">
    <property type="entry name" value="Ribokinase"/>
    <property type="match status" value="1"/>
</dbReference>
<comment type="cofactor">
    <cofactor evidence="12">
        <name>Mg(2+)</name>
        <dbReference type="ChEBI" id="CHEBI:18420"/>
    </cofactor>
    <text evidence="12">Requires a divalent cation, most likely magnesium in vivo, as an electrophilic catalyst to aid phosphoryl group transfer. It is the chelate of the metal and the nucleotide that is the actual substrate.</text>
</comment>
<dbReference type="GO" id="GO:0005524">
    <property type="term" value="F:ATP binding"/>
    <property type="evidence" value="ECO:0007669"/>
    <property type="project" value="UniProtKB-UniRule"/>
</dbReference>
<evidence type="ECO:0000256" key="6">
    <source>
        <dbReference type="ARBA" id="ARBA00022741"/>
    </source>
</evidence>